<organism evidence="1 2">
    <name type="scientific">Punica granatum</name>
    <name type="common">Pomegranate</name>
    <dbReference type="NCBI Taxonomy" id="22663"/>
    <lineage>
        <taxon>Eukaryota</taxon>
        <taxon>Viridiplantae</taxon>
        <taxon>Streptophyta</taxon>
        <taxon>Embryophyta</taxon>
        <taxon>Tracheophyta</taxon>
        <taxon>Spermatophyta</taxon>
        <taxon>Magnoliopsida</taxon>
        <taxon>eudicotyledons</taxon>
        <taxon>Gunneridae</taxon>
        <taxon>Pentapetalae</taxon>
        <taxon>rosids</taxon>
        <taxon>malvids</taxon>
        <taxon>Myrtales</taxon>
        <taxon>Lythraceae</taxon>
        <taxon>Punica</taxon>
    </lineage>
</organism>
<dbReference type="EMBL" id="MTKT01005739">
    <property type="protein sequence ID" value="OWM65066.1"/>
    <property type="molecule type" value="Genomic_DNA"/>
</dbReference>
<sequence>MNVRYLIPCTQLSIEFKFSVFITKYIVDVLGLGVGRVWNKVRLEESDIALVV</sequence>
<gene>
    <name evidence="1" type="ORF">CDL15_Pgr028784</name>
</gene>
<dbReference type="AlphaFoldDB" id="A0A218VXC2"/>
<name>A0A218VXC2_PUNGR</name>
<evidence type="ECO:0000313" key="1">
    <source>
        <dbReference type="EMBL" id="OWM65066.1"/>
    </source>
</evidence>
<protein>
    <submittedName>
        <fullName evidence="1">Uncharacterized protein</fullName>
    </submittedName>
</protein>
<comment type="caution">
    <text evidence="1">The sequence shown here is derived from an EMBL/GenBank/DDBJ whole genome shotgun (WGS) entry which is preliminary data.</text>
</comment>
<reference evidence="2" key="1">
    <citation type="journal article" date="2017" name="Plant J.">
        <title>The pomegranate (Punica granatum L.) genome and the genomics of punicalagin biosynthesis.</title>
        <authorList>
            <person name="Qin G."/>
            <person name="Xu C."/>
            <person name="Ming R."/>
            <person name="Tang H."/>
            <person name="Guyot R."/>
            <person name="Kramer E.M."/>
            <person name="Hu Y."/>
            <person name="Yi X."/>
            <person name="Qi Y."/>
            <person name="Xu X."/>
            <person name="Gao Z."/>
            <person name="Pan H."/>
            <person name="Jian J."/>
            <person name="Tian Y."/>
            <person name="Yue Z."/>
            <person name="Xu Y."/>
        </authorList>
    </citation>
    <scope>NUCLEOTIDE SEQUENCE [LARGE SCALE GENOMIC DNA]</scope>
    <source>
        <strain evidence="2">cv. Dabenzi</strain>
    </source>
</reference>
<dbReference type="Proteomes" id="UP000197138">
    <property type="component" value="Unassembled WGS sequence"/>
</dbReference>
<accession>A0A218VXC2</accession>
<evidence type="ECO:0000313" key="2">
    <source>
        <dbReference type="Proteomes" id="UP000197138"/>
    </source>
</evidence>
<proteinExistence type="predicted"/>